<gene>
    <name evidence="1" type="ORF">SUNI508_12985</name>
</gene>
<reference evidence="1 2" key="1">
    <citation type="journal article" date="2024" name="J. Plant Pathol.">
        <title>Sequence and assembly of the genome of Seiridium unicorne, isolate CBS 538.82, causal agent of cypress canker disease.</title>
        <authorList>
            <person name="Scali E."/>
            <person name="Rocca G.D."/>
            <person name="Danti R."/>
            <person name="Garbelotto M."/>
            <person name="Barberini S."/>
            <person name="Baroncelli R."/>
            <person name="Emiliani G."/>
        </authorList>
    </citation>
    <scope>NUCLEOTIDE SEQUENCE [LARGE SCALE GENOMIC DNA]</scope>
    <source>
        <strain evidence="1 2">BM-138-508</strain>
    </source>
</reference>
<keyword evidence="2" id="KW-1185">Reference proteome</keyword>
<dbReference type="Proteomes" id="UP001408356">
    <property type="component" value="Unassembled WGS sequence"/>
</dbReference>
<accession>A0ABR2VFA0</accession>
<name>A0ABR2VFA0_9PEZI</name>
<proteinExistence type="predicted"/>
<dbReference type="EMBL" id="JARVKF010000016">
    <property type="protein sequence ID" value="KAK9425451.1"/>
    <property type="molecule type" value="Genomic_DNA"/>
</dbReference>
<comment type="caution">
    <text evidence="1">The sequence shown here is derived from an EMBL/GenBank/DDBJ whole genome shotgun (WGS) entry which is preliminary data.</text>
</comment>
<evidence type="ECO:0000313" key="2">
    <source>
        <dbReference type="Proteomes" id="UP001408356"/>
    </source>
</evidence>
<evidence type="ECO:0000313" key="1">
    <source>
        <dbReference type="EMBL" id="KAK9425451.1"/>
    </source>
</evidence>
<sequence>MLFLAIPTEHKHIKTHITNTAIISKSVKMCKTGSKTIFHGCRCVVFERSGEDSPYCILGKYCHQLGGHVKLYDYTKQGKCPKCTRKAANPSAQVIGKRELVPKTKTPTESDMELVLREIEDQVTRQMQVSMSIGETTGFFYFLLSHPVWCLRRAVNAFGQEAGKYFQKPACDRLVKMATRRGFGPVLETAISQSREKTYRDWQEYHQKQERTQK</sequence>
<organism evidence="1 2">
    <name type="scientific">Seiridium unicorne</name>
    <dbReference type="NCBI Taxonomy" id="138068"/>
    <lineage>
        <taxon>Eukaryota</taxon>
        <taxon>Fungi</taxon>
        <taxon>Dikarya</taxon>
        <taxon>Ascomycota</taxon>
        <taxon>Pezizomycotina</taxon>
        <taxon>Sordariomycetes</taxon>
        <taxon>Xylariomycetidae</taxon>
        <taxon>Amphisphaeriales</taxon>
        <taxon>Sporocadaceae</taxon>
        <taxon>Seiridium</taxon>
    </lineage>
</organism>
<protein>
    <submittedName>
        <fullName evidence="1">Uncharacterized protein</fullName>
    </submittedName>
</protein>